<evidence type="ECO:0000256" key="8">
    <source>
        <dbReference type="ARBA" id="ARBA00037948"/>
    </source>
</evidence>
<dbReference type="EMBL" id="CAVLEF010000009">
    <property type="protein sequence ID" value="CAK1547283.1"/>
    <property type="molecule type" value="Genomic_DNA"/>
</dbReference>
<organism evidence="13 14">
    <name type="scientific">Leptosia nina</name>
    <dbReference type="NCBI Taxonomy" id="320188"/>
    <lineage>
        <taxon>Eukaryota</taxon>
        <taxon>Metazoa</taxon>
        <taxon>Ecdysozoa</taxon>
        <taxon>Arthropoda</taxon>
        <taxon>Hexapoda</taxon>
        <taxon>Insecta</taxon>
        <taxon>Pterygota</taxon>
        <taxon>Neoptera</taxon>
        <taxon>Endopterygota</taxon>
        <taxon>Lepidoptera</taxon>
        <taxon>Glossata</taxon>
        <taxon>Ditrysia</taxon>
        <taxon>Papilionoidea</taxon>
        <taxon>Pieridae</taxon>
        <taxon>Pierinae</taxon>
        <taxon>Leptosia</taxon>
    </lineage>
</organism>
<dbReference type="GO" id="GO:0000978">
    <property type="term" value="F:RNA polymerase II cis-regulatory region sequence-specific DNA binding"/>
    <property type="evidence" value="ECO:0007669"/>
    <property type="project" value="TreeGrafter"/>
</dbReference>
<feature type="binding site" evidence="10">
    <location>
        <position position="69"/>
    </location>
    <ligand>
        <name>Zn(2+)</name>
        <dbReference type="ChEBI" id="CHEBI:29105"/>
    </ligand>
</feature>
<evidence type="ECO:0000256" key="3">
    <source>
        <dbReference type="ARBA" id="ARBA00022737"/>
    </source>
</evidence>
<reference evidence="13 14" key="1">
    <citation type="submission" date="2023-11" db="EMBL/GenBank/DDBJ databases">
        <authorList>
            <person name="Okamura Y."/>
        </authorList>
    </citation>
    <scope>NUCLEOTIDE SEQUENCE [LARGE SCALE GENOMIC DNA]</scope>
</reference>
<dbReference type="SUPFAM" id="SSF57716">
    <property type="entry name" value="Glucocorticoid receptor-like (DNA-binding domain)"/>
    <property type="match status" value="1"/>
</dbReference>
<evidence type="ECO:0000256" key="2">
    <source>
        <dbReference type="ARBA" id="ARBA00022723"/>
    </source>
</evidence>
<feature type="binding site" evidence="10">
    <location>
        <position position="22"/>
    </location>
    <ligand>
        <name>Zn(2+)</name>
        <dbReference type="ChEBI" id="CHEBI:29105"/>
    </ligand>
</feature>
<proteinExistence type="inferred from homology"/>
<keyword evidence="5 10" id="KW-0862">Zinc</keyword>
<dbReference type="GO" id="GO:0000981">
    <property type="term" value="F:DNA-binding transcription factor activity, RNA polymerase II-specific"/>
    <property type="evidence" value="ECO:0007669"/>
    <property type="project" value="TreeGrafter"/>
</dbReference>
<evidence type="ECO:0000259" key="11">
    <source>
        <dbReference type="PROSITE" id="PS50157"/>
    </source>
</evidence>
<dbReference type="PANTHER" id="PTHR24388:SF54">
    <property type="entry name" value="PROTEIN ESCARGOT"/>
    <property type="match status" value="1"/>
</dbReference>
<feature type="domain" description="ZAD" evidence="12">
    <location>
        <begin position="20"/>
        <end position="93"/>
    </location>
</feature>
<evidence type="ECO:0000313" key="14">
    <source>
        <dbReference type="Proteomes" id="UP001497472"/>
    </source>
</evidence>
<sequence length="279" mass="32160">MAHQKSRSSTGFSNDLNSLELCRICNKVVGNIAIFSSRNCFNIANEIKKVSGIIIAKSDKHSKHICHKCLNLLQSCILFRDYCQKSEQRCKEVLNRNENSNSVNNRATILINKSSSLNNETSLTISEENVVLWLCPICNAEFIDRDAYTSHLSTCESENFTSMKGKKKKRKPVKCKICGKMTMNVTTHRYTHQTIFPYHCDICPYKGKSVYLLRVHKISHLKNKPFKCHQCPKATSTSSNLQRHIRMVHSKTLPFKCPYCRKEFSKKLLMIEHVRCEHL</sequence>
<evidence type="ECO:0000256" key="10">
    <source>
        <dbReference type="PROSITE-ProRule" id="PRU01263"/>
    </source>
</evidence>
<accession>A0AAV1JE92</accession>
<evidence type="ECO:0000256" key="9">
    <source>
        <dbReference type="PROSITE-ProRule" id="PRU00042"/>
    </source>
</evidence>
<dbReference type="PROSITE" id="PS51915">
    <property type="entry name" value="ZAD"/>
    <property type="match status" value="1"/>
</dbReference>
<dbReference type="FunFam" id="3.30.160.60:FF:000448">
    <property type="entry name" value="RE1-silencing transcription factor A"/>
    <property type="match status" value="1"/>
</dbReference>
<evidence type="ECO:0000259" key="12">
    <source>
        <dbReference type="PROSITE" id="PS51915"/>
    </source>
</evidence>
<gene>
    <name evidence="13" type="ORF">LNINA_LOCUS6767</name>
</gene>
<dbReference type="GO" id="GO:0008270">
    <property type="term" value="F:zinc ion binding"/>
    <property type="evidence" value="ECO:0007669"/>
    <property type="project" value="UniProtKB-UniRule"/>
</dbReference>
<dbReference type="PANTHER" id="PTHR24388">
    <property type="entry name" value="ZINC FINGER PROTEIN"/>
    <property type="match status" value="1"/>
</dbReference>
<dbReference type="PROSITE" id="PS00028">
    <property type="entry name" value="ZINC_FINGER_C2H2_1"/>
    <property type="match status" value="1"/>
</dbReference>
<evidence type="ECO:0000256" key="5">
    <source>
        <dbReference type="ARBA" id="ARBA00022833"/>
    </source>
</evidence>
<feature type="binding site" evidence="10">
    <location>
        <position position="66"/>
    </location>
    <ligand>
        <name>Zn(2+)</name>
        <dbReference type="ChEBI" id="CHEBI:29105"/>
    </ligand>
</feature>
<evidence type="ECO:0000313" key="13">
    <source>
        <dbReference type="EMBL" id="CAK1547283.1"/>
    </source>
</evidence>
<keyword evidence="4 9" id="KW-0863">Zinc-finger</keyword>
<evidence type="ECO:0000256" key="6">
    <source>
        <dbReference type="ARBA" id="ARBA00023125"/>
    </source>
</evidence>
<dbReference type="GO" id="GO:0005634">
    <property type="term" value="C:nucleus"/>
    <property type="evidence" value="ECO:0007669"/>
    <property type="project" value="UniProtKB-SubCell"/>
</dbReference>
<comment type="caution">
    <text evidence="13">The sequence shown here is derived from an EMBL/GenBank/DDBJ whole genome shotgun (WGS) entry which is preliminary data.</text>
</comment>
<dbReference type="InterPro" id="IPR013087">
    <property type="entry name" value="Znf_C2H2_type"/>
</dbReference>
<keyword evidence="2 10" id="KW-0479">Metal-binding</keyword>
<evidence type="ECO:0000256" key="7">
    <source>
        <dbReference type="ARBA" id="ARBA00023242"/>
    </source>
</evidence>
<feature type="binding site" evidence="10">
    <location>
        <position position="25"/>
    </location>
    <ligand>
        <name>Zn(2+)</name>
        <dbReference type="ChEBI" id="CHEBI:29105"/>
    </ligand>
</feature>
<dbReference type="Gene3D" id="3.30.160.60">
    <property type="entry name" value="Classic Zinc Finger"/>
    <property type="match status" value="2"/>
</dbReference>
<comment type="similarity">
    <text evidence="8">Belongs to the snail C2H2-type zinc-finger protein family.</text>
</comment>
<dbReference type="SMART" id="SM00355">
    <property type="entry name" value="ZnF_C2H2"/>
    <property type="match status" value="5"/>
</dbReference>
<dbReference type="InterPro" id="IPR012934">
    <property type="entry name" value="Znf_AD"/>
</dbReference>
<dbReference type="Pfam" id="PF07776">
    <property type="entry name" value="zf-AD"/>
    <property type="match status" value="1"/>
</dbReference>
<feature type="domain" description="C2H2-type" evidence="11">
    <location>
        <begin position="226"/>
        <end position="254"/>
    </location>
</feature>
<dbReference type="SUPFAM" id="SSF57667">
    <property type="entry name" value="beta-beta-alpha zinc fingers"/>
    <property type="match status" value="2"/>
</dbReference>
<dbReference type="Proteomes" id="UP001497472">
    <property type="component" value="Unassembled WGS sequence"/>
</dbReference>
<protein>
    <submittedName>
        <fullName evidence="13">Uncharacterized protein</fullName>
    </submittedName>
</protein>
<keyword evidence="3" id="KW-0677">Repeat</keyword>
<dbReference type="InterPro" id="IPR050527">
    <property type="entry name" value="Snail/Krueppel_Znf"/>
</dbReference>
<evidence type="ECO:0000256" key="4">
    <source>
        <dbReference type="ARBA" id="ARBA00022771"/>
    </source>
</evidence>
<name>A0AAV1JE92_9NEOP</name>
<comment type="subcellular location">
    <subcellularLocation>
        <location evidence="1">Nucleus</location>
    </subcellularLocation>
</comment>
<dbReference type="AlphaFoldDB" id="A0AAV1JE92"/>
<dbReference type="Pfam" id="PF13909">
    <property type="entry name" value="zf-H2C2_5"/>
    <property type="match status" value="1"/>
</dbReference>
<evidence type="ECO:0000256" key="1">
    <source>
        <dbReference type="ARBA" id="ARBA00004123"/>
    </source>
</evidence>
<keyword evidence="7" id="KW-0539">Nucleus</keyword>
<dbReference type="InterPro" id="IPR036236">
    <property type="entry name" value="Znf_C2H2_sf"/>
</dbReference>
<dbReference type="PROSITE" id="PS50157">
    <property type="entry name" value="ZINC_FINGER_C2H2_2"/>
    <property type="match status" value="2"/>
</dbReference>
<keyword evidence="14" id="KW-1185">Reference proteome</keyword>
<keyword evidence="6" id="KW-0238">DNA-binding</keyword>
<feature type="domain" description="C2H2-type" evidence="11">
    <location>
        <begin position="255"/>
        <end position="279"/>
    </location>
</feature>